<dbReference type="EMBL" id="DS999641">
    <property type="protein sequence ID" value="EFE66381.2"/>
    <property type="molecule type" value="Genomic_DNA"/>
</dbReference>
<name>D5ZQG6_STRV1</name>
<protein>
    <submittedName>
        <fullName evidence="1">Predicted protein</fullName>
    </submittedName>
</protein>
<evidence type="ECO:0000313" key="1">
    <source>
        <dbReference type="EMBL" id="EFE66381.2"/>
    </source>
</evidence>
<organism evidence="1 2">
    <name type="scientific">Streptomyces viridosporus (strain ATCC 14672 / DSM 40746 / JCM 4963 / KCTC 9882 / NRRL B-12104 / FH 1290)</name>
    <name type="common">Streptomyces ghanaensis</name>
    <dbReference type="NCBI Taxonomy" id="566461"/>
    <lineage>
        <taxon>Bacteria</taxon>
        <taxon>Bacillati</taxon>
        <taxon>Actinomycetota</taxon>
        <taxon>Actinomycetes</taxon>
        <taxon>Kitasatosporales</taxon>
        <taxon>Streptomycetaceae</taxon>
        <taxon>Streptomyces</taxon>
    </lineage>
</organism>
<evidence type="ECO:0000313" key="2">
    <source>
        <dbReference type="Proteomes" id="UP000003824"/>
    </source>
</evidence>
<sequence length="48" mass="5054">MALNGLVDGGSLRTYSVGLRFVLVVRLQWSVRLRGLPLSGGHADTGSA</sequence>
<proteinExistence type="predicted"/>
<accession>D5ZQG6</accession>
<dbReference type="AlphaFoldDB" id="D5ZQG6"/>
<dbReference type="Proteomes" id="UP000003824">
    <property type="component" value="Unassembled WGS sequence"/>
</dbReference>
<gene>
    <name evidence="1" type="ORF">SSFG_01631</name>
</gene>
<reference evidence="2" key="1">
    <citation type="submission" date="2008-12" db="EMBL/GenBank/DDBJ databases">
        <title>Annotation of Streptomyces ghanaensis ATCC 14672.</title>
        <authorList>
            <consortium name="The Broad Institute Genome Sequencing Platform"/>
            <consortium name="Broad Institute Microbial Sequencing Center"/>
            <person name="Fischbach M."/>
            <person name="Ward D."/>
            <person name="Young S."/>
            <person name="Kodira C.D."/>
            <person name="Zeng Q."/>
            <person name="Koehrsen M."/>
            <person name="Godfrey P."/>
            <person name="Alvarado L."/>
            <person name="Berlin A.M."/>
            <person name="Borenstein D."/>
            <person name="Chen Z."/>
            <person name="Engels R."/>
            <person name="Freedman E."/>
            <person name="Gellesch M."/>
            <person name="Goldberg J."/>
            <person name="Griggs A."/>
            <person name="Gujja S."/>
            <person name="Heiman D.I."/>
            <person name="Hepburn T.A."/>
            <person name="Howarth C."/>
            <person name="Jen D."/>
            <person name="Larson L."/>
            <person name="Lewis B."/>
            <person name="Mehta T."/>
            <person name="Park D."/>
            <person name="Pearson M."/>
            <person name="Roberts A."/>
            <person name="Saif S."/>
            <person name="Shea T.D."/>
            <person name="Shenoy N."/>
            <person name="Sisk P."/>
            <person name="Stolte C."/>
            <person name="Sykes S.N."/>
            <person name="Walk T."/>
            <person name="White J."/>
            <person name="Yandava C."/>
            <person name="Straight P."/>
            <person name="Clardy J."/>
            <person name="Hung D."/>
            <person name="Kolter R."/>
            <person name="Mekalanos J."/>
            <person name="Walker S."/>
            <person name="Walsh C.T."/>
            <person name="Wieland B.L.C."/>
            <person name="Ilzarbe M."/>
            <person name="Galagan J."/>
            <person name="Nusbaum C."/>
            <person name="Birren B."/>
        </authorList>
    </citation>
    <scope>NUCLEOTIDE SEQUENCE [LARGE SCALE GENOMIC DNA]</scope>
    <source>
        <strain evidence="2">ATCC 14672 / DSM 40746 / JCM 4963 / KCTC 9882 / NRRL B-12104 / FH 1290</strain>
    </source>
</reference>